<sequence length="81" mass="9276">MMEWSFAGELRRDSASGHYNYGPLQIQPLTVQMRRFLSRDVPASFTERGFRVLPTVLHVDEVFTSTVQAMSLNDRDSGRLV</sequence>
<dbReference type="Proteomes" id="UP000239388">
    <property type="component" value="Unassembled WGS sequence"/>
</dbReference>
<reference evidence="1 2" key="1">
    <citation type="submission" date="2018-02" db="EMBL/GenBank/DDBJ databases">
        <title>Comparative genomes isolates from brazilian mangrove.</title>
        <authorList>
            <person name="Araujo J.E."/>
            <person name="Taketani R.G."/>
            <person name="Silva M.C.P."/>
            <person name="Loureco M.V."/>
            <person name="Andreote F.D."/>
        </authorList>
    </citation>
    <scope>NUCLEOTIDE SEQUENCE [LARGE SCALE GENOMIC DNA]</scope>
    <source>
        <strain evidence="1 2">NAP PRIS-MGV</strain>
    </source>
</reference>
<gene>
    <name evidence="1" type="ORF">C5Y98_23320</name>
</gene>
<name>A0A2S8F993_9BACT</name>
<organism evidence="1 2">
    <name type="scientific">Blastopirellula marina</name>
    <dbReference type="NCBI Taxonomy" id="124"/>
    <lineage>
        <taxon>Bacteria</taxon>
        <taxon>Pseudomonadati</taxon>
        <taxon>Planctomycetota</taxon>
        <taxon>Planctomycetia</taxon>
        <taxon>Pirellulales</taxon>
        <taxon>Pirellulaceae</taxon>
        <taxon>Blastopirellula</taxon>
    </lineage>
</organism>
<evidence type="ECO:0000313" key="1">
    <source>
        <dbReference type="EMBL" id="PQO28717.1"/>
    </source>
</evidence>
<dbReference type="AlphaFoldDB" id="A0A2S8F993"/>
<accession>A0A2S8F993</accession>
<evidence type="ECO:0000313" key="2">
    <source>
        <dbReference type="Proteomes" id="UP000239388"/>
    </source>
</evidence>
<protein>
    <submittedName>
        <fullName evidence="1">Uncharacterized protein</fullName>
    </submittedName>
</protein>
<dbReference type="EMBL" id="PUIB01000024">
    <property type="protein sequence ID" value="PQO28717.1"/>
    <property type="molecule type" value="Genomic_DNA"/>
</dbReference>
<comment type="caution">
    <text evidence="1">The sequence shown here is derived from an EMBL/GenBank/DDBJ whole genome shotgun (WGS) entry which is preliminary data.</text>
</comment>
<proteinExistence type="predicted"/>